<dbReference type="Proteomes" id="UP001454036">
    <property type="component" value="Unassembled WGS sequence"/>
</dbReference>
<reference evidence="1 2" key="1">
    <citation type="submission" date="2024-01" db="EMBL/GenBank/DDBJ databases">
        <title>The complete chloroplast genome sequence of Lithospermum erythrorhizon: insights into the phylogenetic relationship among Boraginaceae species and the maternal lineages of purple gromwells.</title>
        <authorList>
            <person name="Okada T."/>
            <person name="Watanabe K."/>
        </authorList>
    </citation>
    <scope>NUCLEOTIDE SEQUENCE [LARGE SCALE GENOMIC DNA]</scope>
</reference>
<gene>
    <name evidence="1" type="ORF">LIER_25905</name>
</gene>
<protein>
    <submittedName>
        <fullName evidence="1">Uncharacterized protein</fullName>
    </submittedName>
</protein>
<dbReference type="EMBL" id="BAABME010007904">
    <property type="protein sequence ID" value="GAA0171991.1"/>
    <property type="molecule type" value="Genomic_DNA"/>
</dbReference>
<proteinExistence type="predicted"/>
<accession>A0AAV3R9K3</accession>
<keyword evidence="2" id="KW-1185">Reference proteome</keyword>
<evidence type="ECO:0000313" key="1">
    <source>
        <dbReference type="EMBL" id="GAA0171991.1"/>
    </source>
</evidence>
<evidence type="ECO:0000313" key="2">
    <source>
        <dbReference type="Proteomes" id="UP001454036"/>
    </source>
</evidence>
<organism evidence="1 2">
    <name type="scientific">Lithospermum erythrorhizon</name>
    <name type="common">Purple gromwell</name>
    <name type="synonym">Lithospermum officinale var. erythrorhizon</name>
    <dbReference type="NCBI Taxonomy" id="34254"/>
    <lineage>
        <taxon>Eukaryota</taxon>
        <taxon>Viridiplantae</taxon>
        <taxon>Streptophyta</taxon>
        <taxon>Embryophyta</taxon>
        <taxon>Tracheophyta</taxon>
        <taxon>Spermatophyta</taxon>
        <taxon>Magnoliopsida</taxon>
        <taxon>eudicotyledons</taxon>
        <taxon>Gunneridae</taxon>
        <taxon>Pentapetalae</taxon>
        <taxon>asterids</taxon>
        <taxon>lamiids</taxon>
        <taxon>Boraginales</taxon>
        <taxon>Boraginaceae</taxon>
        <taxon>Boraginoideae</taxon>
        <taxon>Lithospermeae</taxon>
        <taxon>Lithospermum</taxon>
    </lineage>
</organism>
<name>A0AAV3R9K3_LITER</name>
<dbReference type="AlphaFoldDB" id="A0AAV3R9K3"/>
<comment type="caution">
    <text evidence="1">The sequence shown here is derived from an EMBL/GenBank/DDBJ whole genome shotgun (WGS) entry which is preliminary data.</text>
</comment>
<sequence length="127" mass="14933">MVLPDHAQSHHRRNPFSLVYRSDALLPVEIHLETARVSYYDELPNEQGLRLNLDLLEEKRAYAISKMARYKDKMASAHKKPRKLESTWEGPYLVKSIVGPVRYEVETLEGHQVPRSWNTCHLKKYYV</sequence>